<dbReference type="PANTHER" id="PTHR42993">
    <property type="entry name" value="MAOC-LIKE DEHYDRATASE DOMAIN-CONTAINING PROTEIN"/>
    <property type="match status" value="1"/>
</dbReference>
<evidence type="ECO:0000259" key="1">
    <source>
        <dbReference type="Pfam" id="PF01575"/>
    </source>
</evidence>
<dbReference type="RefSeq" id="WP_150351234.1">
    <property type="nucleotide sequence ID" value="NZ_CP038095.1"/>
</dbReference>
<dbReference type="Gene3D" id="3.10.129.10">
    <property type="entry name" value="Hotdog Thioesterase"/>
    <property type="match status" value="1"/>
</dbReference>
<gene>
    <name evidence="2" type="ORF">FOB51_16555</name>
</gene>
<proteinExistence type="predicted"/>
<dbReference type="AlphaFoldDB" id="A0A5P2QVE6"/>
<feature type="domain" description="MaoC-like" evidence="1">
    <location>
        <begin position="16"/>
        <end position="128"/>
    </location>
</feature>
<accession>A0A5P2QVE6</accession>
<dbReference type="EMBL" id="CP044081">
    <property type="protein sequence ID" value="QEU09483.1"/>
    <property type="molecule type" value="Genomic_DNA"/>
</dbReference>
<dbReference type="PANTHER" id="PTHR42993:SF1">
    <property type="entry name" value="MAOC-LIKE DEHYDRATASE DOMAIN-CONTAINING PROTEIN"/>
    <property type="match status" value="1"/>
</dbReference>
<protein>
    <submittedName>
        <fullName evidence="2">MaoC family dehydratase</fullName>
    </submittedName>
</protein>
<dbReference type="InterPro" id="IPR039375">
    <property type="entry name" value="NodN-like"/>
</dbReference>
<dbReference type="SUPFAM" id="SSF54637">
    <property type="entry name" value="Thioesterase/thiol ester dehydrase-isomerase"/>
    <property type="match status" value="1"/>
</dbReference>
<reference evidence="2 3" key="1">
    <citation type="submission" date="2019-09" db="EMBL/GenBank/DDBJ databases">
        <title>FDA dAtabase for Regulatory Grade micrObial Sequences (FDA-ARGOS): Supporting development and validation of Infectious Disease Dx tests.</title>
        <authorList>
            <person name="Sciortino C."/>
            <person name="Tallon L."/>
            <person name="Sadzewicz L."/>
            <person name="Vavikolanu K."/>
            <person name="Mehta A."/>
            <person name="Aluvathingal J."/>
            <person name="Nadendla S."/>
            <person name="Nandy P."/>
            <person name="Geyer C."/>
            <person name="Yan Y."/>
            <person name="Sichtig H."/>
        </authorList>
    </citation>
    <scope>NUCLEOTIDE SEQUENCE [LARGE SCALE GENOMIC DNA]</scope>
    <source>
        <strain evidence="2 3">FDAARGOS_643</strain>
    </source>
</reference>
<evidence type="ECO:0000313" key="3">
    <source>
        <dbReference type="Proteomes" id="UP000324507"/>
    </source>
</evidence>
<sequence>MTFAPSSAAEALSGRGRDLGCSRWLTIDQKRIDLFAEATGDHQWLHVDPERAARGPFGRTVAHGFLTLSLLNMVLPELLMPRNVDWGVNYGVDRVRFPAPMPVGATLRAHGILSDVRETQPGVIQTRVTMTVEIRGQDRPGCVAETLQYYAFLPSGGASS</sequence>
<dbReference type="Proteomes" id="UP000324507">
    <property type="component" value="Chromosome"/>
</dbReference>
<name>A0A5P2QVE6_9RHOB</name>
<dbReference type="Pfam" id="PF01575">
    <property type="entry name" value="MaoC_dehydratas"/>
    <property type="match status" value="1"/>
</dbReference>
<organism evidence="2 3">
    <name type="scientific">Paracoccus yeei</name>
    <dbReference type="NCBI Taxonomy" id="147645"/>
    <lineage>
        <taxon>Bacteria</taxon>
        <taxon>Pseudomonadati</taxon>
        <taxon>Pseudomonadota</taxon>
        <taxon>Alphaproteobacteria</taxon>
        <taxon>Rhodobacterales</taxon>
        <taxon>Paracoccaceae</taxon>
        <taxon>Paracoccus</taxon>
    </lineage>
</organism>
<dbReference type="InterPro" id="IPR002539">
    <property type="entry name" value="MaoC-like_dom"/>
</dbReference>
<evidence type="ECO:0000313" key="2">
    <source>
        <dbReference type="EMBL" id="QEU09483.1"/>
    </source>
</evidence>
<dbReference type="CDD" id="cd03450">
    <property type="entry name" value="NodN"/>
    <property type="match status" value="1"/>
</dbReference>
<dbReference type="InterPro" id="IPR029069">
    <property type="entry name" value="HotDog_dom_sf"/>
</dbReference>